<evidence type="ECO:0000313" key="9">
    <source>
        <dbReference type="Proteomes" id="UP000467841"/>
    </source>
</evidence>
<dbReference type="Gene3D" id="3.40.30.10">
    <property type="entry name" value="Glutaredoxin"/>
    <property type="match status" value="1"/>
</dbReference>
<comment type="catalytic activity">
    <reaction evidence="5">
        <text>[protein]-dithiol + NAD(+) = [protein]-disulfide + NADH + H(+)</text>
        <dbReference type="Rhea" id="RHEA:18749"/>
        <dbReference type="Rhea" id="RHEA-COMP:10593"/>
        <dbReference type="Rhea" id="RHEA-COMP:10594"/>
        <dbReference type="ChEBI" id="CHEBI:15378"/>
        <dbReference type="ChEBI" id="CHEBI:29950"/>
        <dbReference type="ChEBI" id="CHEBI:50058"/>
        <dbReference type="ChEBI" id="CHEBI:57540"/>
        <dbReference type="ChEBI" id="CHEBI:57945"/>
        <dbReference type="EC" id="1.8.1.8"/>
    </reaction>
</comment>
<accession>A0A6D2HWI7</accession>
<dbReference type="AlphaFoldDB" id="A0A6D2HWI7"/>
<keyword evidence="2" id="KW-0677">Repeat</keyword>
<keyword evidence="4" id="KW-0520">NAD</keyword>
<keyword evidence="3" id="KW-0560">Oxidoreductase</keyword>
<gene>
    <name evidence="8" type="ORF">MERR_LOCUS5584</name>
</gene>
<comment type="caution">
    <text evidence="8">The sequence shown here is derived from an EMBL/GenBank/DDBJ whole genome shotgun (WGS) entry which is preliminary data.</text>
</comment>
<dbReference type="PANTHER" id="PTHR13871:SF96">
    <property type="entry name" value="THIOREDOXIN DOMAIN-CONTAINING PROTEIN"/>
    <property type="match status" value="1"/>
</dbReference>
<name>A0A6D2HWI7_9BRAS</name>
<dbReference type="InterPro" id="IPR036249">
    <property type="entry name" value="Thioredoxin-like_sf"/>
</dbReference>
<keyword evidence="9" id="KW-1185">Reference proteome</keyword>
<dbReference type="OrthoDB" id="1740151at2759"/>
<evidence type="ECO:0000256" key="1">
    <source>
        <dbReference type="ARBA" id="ARBA00012612"/>
    </source>
</evidence>
<dbReference type="EMBL" id="CACVBM020000377">
    <property type="protein sequence ID" value="CAA7018349.1"/>
    <property type="molecule type" value="Genomic_DNA"/>
</dbReference>
<dbReference type="Proteomes" id="UP000467841">
    <property type="component" value="Unassembled WGS sequence"/>
</dbReference>
<dbReference type="SUPFAM" id="SSF52833">
    <property type="entry name" value="Thioredoxin-like"/>
    <property type="match status" value="1"/>
</dbReference>
<organism evidence="8 9">
    <name type="scientific">Microthlaspi erraticum</name>
    <dbReference type="NCBI Taxonomy" id="1685480"/>
    <lineage>
        <taxon>Eukaryota</taxon>
        <taxon>Viridiplantae</taxon>
        <taxon>Streptophyta</taxon>
        <taxon>Embryophyta</taxon>
        <taxon>Tracheophyta</taxon>
        <taxon>Spermatophyta</taxon>
        <taxon>Magnoliopsida</taxon>
        <taxon>eudicotyledons</taxon>
        <taxon>Gunneridae</taxon>
        <taxon>Pentapetalae</taxon>
        <taxon>rosids</taxon>
        <taxon>malvids</taxon>
        <taxon>Brassicales</taxon>
        <taxon>Brassicaceae</taxon>
        <taxon>Coluteocarpeae</taxon>
        <taxon>Microthlaspi</taxon>
    </lineage>
</organism>
<evidence type="ECO:0000259" key="7">
    <source>
        <dbReference type="Pfam" id="PF13905"/>
    </source>
</evidence>
<reference evidence="8" key="1">
    <citation type="submission" date="2020-01" db="EMBL/GenBank/DDBJ databases">
        <authorList>
            <person name="Mishra B."/>
        </authorList>
    </citation>
    <scope>NUCLEOTIDE SEQUENCE [LARGE SCALE GENOMIC DNA]</scope>
</reference>
<sequence>MAEGSKEVNGADDAQDLHSLLSSPERDFLIRNDGEQVKIDSLKGKKIGLYFSASWCSPCHMFTRHLLEAYNELSPKACFEVVFVSCDKDEESFGDYFAKMPWLAVPFTDQETRDGLYDEIFKVKSIPNVTPPLPLPVSHPRPLSPVGPTPVRRSVHYFWEAPRMYLLSLQSSPDFFPYFFLTHTVSQRTSRKITHHFTTPAQARLTLEFFMGR</sequence>
<evidence type="ECO:0000256" key="2">
    <source>
        <dbReference type="ARBA" id="ARBA00022737"/>
    </source>
</evidence>
<proteinExistence type="predicted"/>
<comment type="catalytic activity">
    <reaction evidence="6">
        <text>[protein]-dithiol + NADP(+) = [protein]-disulfide + NADPH + H(+)</text>
        <dbReference type="Rhea" id="RHEA:18753"/>
        <dbReference type="Rhea" id="RHEA-COMP:10593"/>
        <dbReference type="Rhea" id="RHEA-COMP:10594"/>
        <dbReference type="ChEBI" id="CHEBI:15378"/>
        <dbReference type="ChEBI" id="CHEBI:29950"/>
        <dbReference type="ChEBI" id="CHEBI:50058"/>
        <dbReference type="ChEBI" id="CHEBI:57783"/>
        <dbReference type="ChEBI" id="CHEBI:58349"/>
        <dbReference type="EC" id="1.8.1.8"/>
    </reaction>
</comment>
<evidence type="ECO:0000256" key="5">
    <source>
        <dbReference type="ARBA" id="ARBA00047388"/>
    </source>
</evidence>
<dbReference type="GO" id="GO:0047134">
    <property type="term" value="F:protein-disulfide reductase [NAD(P)H] activity"/>
    <property type="evidence" value="ECO:0007669"/>
    <property type="project" value="UniProtKB-EC"/>
</dbReference>
<evidence type="ECO:0000256" key="3">
    <source>
        <dbReference type="ARBA" id="ARBA00023002"/>
    </source>
</evidence>
<dbReference type="EC" id="1.8.1.8" evidence="1"/>
<evidence type="ECO:0000256" key="4">
    <source>
        <dbReference type="ARBA" id="ARBA00023027"/>
    </source>
</evidence>
<dbReference type="InterPro" id="IPR052259">
    <property type="entry name" value="Nucleoredoxin-like"/>
</dbReference>
<evidence type="ECO:0000256" key="6">
    <source>
        <dbReference type="ARBA" id="ARBA00047804"/>
    </source>
</evidence>
<dbReference type="Pfam" id="PF13905">
    <property type="entry name" value="Thioredoxin_8"/>
    <property type="match status" value="1"/>
</dbReference>
<protein>
    <recommendedName>
        <fullName evidence="1">protein-disulfide reductase</fullName>
        <ecNumber evidence="1">1.8.1.8</ecNumber>
    </recommendedName>
</protein>
<dbReference type="PANTHER" id="PTHR13871">
    <property type="entry name" value="THIOREDOXIN"/>
    <property type="match status" value="1"/>
</dbReference>
<feature type="domain" description="Thioredoxin-like fold" evidence="7">
    <location>
        <begin position="44"/>
        <end position="129"/>
    </location>
</feature>
<evidence type="ECO:0000313" key="8">
    <source>
        <dbReference type="EMBL" id="CAA7018349.1"/>
    </source>
</evidence>
<dbReference type="InterPro" id="IPR012336">
    <property type="entry name" value="Thioredoxin-like_fold"/>
</dbReference>